<accession>A0A226EF38</accession>
<dbReference type="InterPro" id="IPR000210">
    <property type="entry name" value="BTB/POZ_dom"/>
</dbReference>
<dbReference type="PANTHER" id="PTHR46672:SF1">
    <property type="entry name" value="OS08G0103600 PROTEIN"/>
    <property type="match status" value="1"/>
</dbReference>
<dbReference type="Pfam" id="PF00651">
    <property type="entry name" value="BTB"/>
    <property type="match status" value="1"/>
</dbReference>
<evidence type="ECO:0000256" key="1">
    <source>
        <dbReference type="SAM" id="MobiDB-lite"/>
    </source>
</evidence>
<dbReference type="SUPFAM" id="SSF54695">
    <property type="entry name" value="POZ domain"/>
    <property type="match status" value="1"/>
</dbReference>
<evidence type="ECO:0000259" key="2">
    <source>
        <dbReference type="PROSITE" id="PS50097"/>
    </source>
</evidence>
<evidence type="ECO:0000259" key="3">
    <source>
        <dbReference type="PROSITE" id="PS50144"/>
    </source>
</evidence>
<dbReference type="SUPFAM" id="SSF49599">
    <property type="entry name" value="TRAF domain-like"/>
    <property type="match status" value="1"/>
</dbReference>
<comment type="caution">
    <text evidence="4">The sequence shown here is derived from an EMBL/GenBank/DDBJ whole genome shotgun (WGS) entry which is preliminary data.</text>
</comment>
<feature type="region of interest" description="Disordered" evidence="1">
    <location>
        <begin position="1"/>
        <end position="36"/>
    </location>
</feature>
<evidence type="ECO:0000313" key="4">
    <source>
        <dbReference type="EMBL" id="OXA56162.1"/>
    </source>
</evidence>
<dbReference type="AlphaFoldDB" id="A0A226EF38"/>
<sequence length="379" mass="42267">MAPVRSHRSHRHGARGLGDLDISSSGSSLRSKSSTDSDDVSVKILTPVNDEWEKNYSEFDSSFPTQVKCIVWRIKDFSTLLQLKGASGKEEIEFTGGEEVSMPSKWKMSLMFDGDKIGLYLSLVEYTGTERTVFAKFESKIKHPCGTKELISRSVQPTDMKAVEDWGWGSFTSVPSIKNSGVLVRDRLTIHLRLEFYGKTATNTMLSGDRPSREMMERQARDGVINDLGTLLKTGANSDFVIKVPSLKGFASVKVHKAILAARSPVFFAMMESKMVESTSGEMTIPDLNLKSLNVLLKFIYTGIVDDTWIEYPGPIVNASEKYDLPILKSFCEKQLHGACNSRNAFELLKVAKTHNLTTATHNISEFIYLNIEEIVKNA</sequence>
<dbReference type="InterPro" id="IPR011333">
    <property type="entry name" value="SKP1/BTB/POZ_sf"/>
</dbReference>
<dbReference type="InterPro" id="IPR008974">
    <property type="entry name" value="TRAF-like"/>
</dbReference>
<feature type="compositionally biased region" description="Basic residues" evidence="1">
    <location>
        <begin position="1"/>
        <end position="14"/>
    </location>
</feature>
<feature type="compositionally biased region" description="Low complexity" evidence="1">
    <location>
        <begin position="17"/>
        <end position="34"/>
    </location>
</feature>
<dbReference type="Gene3D" id="2.60.210.10">
    <property type="entry name" value="Apoptosis, Tumor Necrosis Factor Receptor Associated Protein 2, Chain A"/>
    <property type="match status" value="1"/>
</dbReference>
<dbReference type="PROSITE" id="PS50144">
    <property type="entry name" value="MATH"/>
    <property type="match status" value="1"/>
</dbReference>
<dbReference type="InterPro" id="IPR002083">
    <property type="entry name" value="MATH/TRAF_dom"/>
</dbReference>
<dbReference type="EMBL" id="LNIX01000004">
    <property type="protein sequence ID" value="OXA56162.1"/>
    <property type="molecule type" value="Genomic_DNA"/>
</dbReference>
<feature type="domain" description="MATH" evidence="3">
    <location>
        <begin position="67"/>
        <end position="194"/>
    </location>
</feature>
<evidence type="ECO:0000313" key="5">
    <source>
        <dbReference type="Proteomes" id="UP000198287"/>
    </source>
</evidence>
<dbReference type="Gene3D" id="3.30.710.10">
    <property type="entry name" value="Potassium Channel Kv1.1, Chain A"/>
    <property type="match status" value="1"/>
</dbReference>
<proteinExistence type="predicted"/>
<organism evidence="4 5">
    <name type="scientific">Folsomia candida</name>
    <name type="common">Springtail</name>
    <dbReference type="NCBI Taxonomy" id="158441"/>
    <lineage>
        <taxon>Eukaryota</taxon>
        <taxon>Metazoa</taxon>
        <taxon>Ecdysozoa</taxon>
        <taxon>Arthropoda</taxon>
        <taxon>Hexapoda</taxon>
        <taxon>Collembola</taxon>
        <taxon>Entomobryomorpha</taxon>
        <taxon>Isotomoidea</taxon>
        <taxon>Isotomidae</taxon>
        <taxon>Proisotominae</taxon>
        <taxon>Folsomia</taxon>
    </lineage>
</organism>
<keyword evidence="5" id="KW-1185">Reference proteome</keyword>
<dbReference type="STRING" id="158441.A0A226EF38"/>
<name>A0A226EF38_FOLCA</name>
<dbReference type="SMART" id="SM00225">
    <property type="entry name" value="BTB"/>
    <property type="match status" value="1"/>
</dbReference>
<dbReference type="PANTHER" id="PTHR46672">
    <property type="entry name" value="OS08G0495500 PROTEIN-RELATED"/>
    <property type="match status" value="1"/>
</dbReference>
<dbReference type="OrthoDB" id="684045at2759"/>
<dbReference type="Proteomes" id="UP000198287">
    <property type="component" value="Unassembled WGS sequence"/>
</dbReference>
<dbReference type="PROSITE" id="PS50097">
    <property type="entry name" value="BTB"/>
    <property type="match status" value="1"/>
</dbReference>
<dbReference type="OMA" id="FFAMMES"/>
<reference evidence="4 5" key="1">
    <citation type="submission" date="2015-12" db="EMBL/GenBank/DDBJ databases">
        <title>The genome of Folsomia candida.</title>
        <authorList>
            <person name="Faddeeva A."/>
            <person name="Derks M.F."/>
            <person name="Anvar Y."/>
            <person name="Smit S."/>
            <person name="Van Straalen N."/>
            <person name="Roelofs D."/>
        </authorList>
    </citation>
    <scope>NUCLEOTIDE SEQUENCE [LARGE SCALE GENOMIC DNA]</scope>
    <source>
        <strain evidence="4 5">VU population</strain>
        <tissue evidence="4">Whole body</tissue>
    </source>
</reference>
<dbReference type="CDD" id="cd18186">
    <property type="entry name" value="BTB_POZ_ZBTB_KLHL-like"/>
    <property type="match status" value="1"/>
</dbReference>
<dbReference type="InterPro" id="IPR044714">
    <property type="entry name" value="AtSIBP1-like"/>
</dbReference>
<protein>
    <submittedName>
        <fullName evidence="4">TD and POZ domain-containing protein 2</fullName>
    </submittedName>
</protein>
<feature type="domain" description="BTB" evidence="2">
    <location>
        <begin position="238"/>
        <end position="309"/>
    </location>
</feature>
<gene>
    <name evidence="4" type="ORF">Fcan01_09775</name>
</gene>
<dbReference type="CDD" id="cd00121">
    <property type="entry name" value="MATH"/>
    <property type="match status" value="1"/>
</dbReference>
<dbReference type="Pfam" id="PF22486">
    <property type="entry name" value="MATH_2"/>
    <property type="match status" value="1"/>
</dbReference>